<dbReference type="AlphaFoldDB" id="A0A845G081"/>
<organism evidence="9 10">
    <name type="scientific">Duganella vulcania</name>
    <dbReference type="NCBI Taxonomy" id="2692166"/>
    <lineage>
        <taxon>Bacteria</taxon>
        <taxon>Pseudomonadati</taxon>
        <taxon>Pseudomonadota</taxon>
        <taxon>Betaproteobacteria</taxon>
        <taxon>Burkholderiales</taxon>
        <taxon>Oxalobacteraceae</taxon>
        <taxon>Telluria group</taxon>
        <taxon>Duganella</taxon>
    </lineage>
</organism>
<dbReference type="EMBL" id="WWCW01000020">
    <property type="protein sequence ID" value="MYM87251.1"/>
    <property type="molecule type" value="Genomic_DNA"/>
</dbReference>
<dbReference type="RefSeq" id="WP_161096416.1">
    <property type="nucleotide sequence ID" value="NZ_WWCW01000020.1"/>
</dbReference>
<dbReference type="SFLD" id="SFLDG01170">
    <property type="entry name" value="Pyruvoyl-dependent_arginine_de"/>
    <property type="match status" value="1"/>
</dbReference>
<evidence type="ECO:0000256" key="8">
    <source>
        <dbReference type="ARBA" id="ARBA00049309"/>
    </source>
</evidence>
<evidence type="ECO:0000256" key="5">
    <source>
        <dbReference type="ARBA" id="ARBA00022793"/>
    </source>
</evidence>
<comment type="cofactor">
    <cofactor evidence="1">
        <name>pyruvate</name>
        <dbReference type="ChEBI" id="CHEBI:15361"/>
    </cofactor>
</comment>
<dbReference type="SUPFAM" id="SSF56271">
    <property type="entry name" value="Pyruvoyl-dependent histidine and arginine decarboxylases"/>
    <property type="match status" value="1"/>
</dbReference>
<comment type="caution">
    <text evidence="9">The sequence shown here is derived from an EMBL/GenBank/DDBJ whole genome shotgun (WGS) entry which is preliminary data.</text>
</comment>
<dbReference type="InterPro" id="IPR016105">
    <property type="entry name" value="Pyr-dep_his/arg-deCO2ase_sand"/>
</dbReference>
<dbReference type="Pfam" id="PF01862">
    <property type="entry name" value="PvlArgDC"/>
    <property type="match status" value="1"/>
</dbReference>
<dbReference type="InterPro" id="IPR016104">
    <property type="entry name" value="Pyr-dep_his/arg-deCO2ase"/>
</dbReference>
<accession>A0A845G081</accession>
<dbReference type="GO" id="GO:0008792">
    <property type="term" value="F:arginine decarboxylase activity"/>
    <property type="evidence" value="ECO:0007669"/>
    <property type="project" value="UniProtKB-EC"/>
</dbReference>
<dbReference type="EC" id="4.1.1.19" evidence="3"/>
<evidence type="ECO:0000313" key="10">
    <source>
        <dbReference type="Proteomes" id="UP000470302"/>
    </source>
</evidence>
<dbReference type="Proteomes" id="UP000470302">
    <property type="component" value="Unassembled WGS sequence"/>
</dbReference>
<sequence>MNGSGARRIIPVITGIGHGQTELSAYDDALWRTGIGNFNVIALSSVIPPGWEPALRQEPDVRQVWGNRLYVVQAAASSGGDRETGLAAGIGWAIFDHGGGVFVEHHGKAADAASALRAVERDIELSIADLCERRGAAPAKRGKATIAAMASRPCCVLAVAVFQQEDW</sequence>
<comment type="similarity">
    <text evidence="2">Belongs to the pyruvoyl-dependent arginine decarboxylase family.</text>
</comment>
<reference evidence="9 10" key="1">
    <citation type="submission" date="2020-01" db="EMBL/GenBank/DDBJ databases">
        <title>Novel species isolated from a subtropical stream in China.</title>
        <authorList>
            <person name="Lu H."/>
        </authorList>
    </citation>
    <scope>NUCLEOTIDE SEQUENCE [LARGE SCALE GENOMIC DNA]</scope>
    <source>
        <strain evidence="9 10">FT82W</strain>
    </source>
</reference>
<keyword evidence="7" id="KW-0670">Pyruvate</keyword>
<keyword evidence="5" id="KW-0210">Decarboxylase</keyword>
<evidence type="ECO:0000256" key="6">
    <source>
        <dbReference type="ARBA" id="ARBA00023239"/>
    </source>
</evidence>
<evidence type="ECO:0000256" key="7">
    <source>
        <dbReference type="ARBA" id="ARBA00023317"/>
    </source>
</evidence>
<evidence type="ECO:0000256" key="2">
    <source>
        <dbReference type="ARBA" id="ARBA00008611"/>
    </source>
</evidence>
<gene>
    <name evidence="9" type="ORF">GTP91_08640</name>
</gene>
<evidence type="ECO:0000256" key="1">
    <source>
        <dbReference type="ARBA" id="ARBA00001928"/>
    </source>
</evidence>
<evidence type="ECO:0000313" key="9">
    <source>
        <dbReference type="EMBL" id="MYM87251.1"/>
    </source>
</evidence>
<dbReference type="SFLD" id="SFLDS00055">
    <property type="entry name" value="Pyruvoyl-Dependent_Histidine/A"/>
    <property type="match status" value="1"/>
</dbReference>
<proteinExistence type="inferred from homology"/>
<keyword evidence="6" id="KW-0456">Lyase</keyword>
<evidence type="ECO:0000256" key="3">
    <source>
        <dbReference type="ARBA" id="ARBA00012426"/>
    </source>
</evidence>
<protein>
    <recommendedName>
        <fullName evidence="4">Pyruvoyl-dependent arginine decarboxylase AaxB</fullName>
        <ecNumber evidence="3">4.1.1.19</ecNumber>
    </recommendedName>
</protein>
<dbReference type="GO" id="GO:0006527">
    <property type="term" value="P:L-arginine catabolic process"/>
    <property type="evidence" value="ECO:0007669"/>
    <property type="project" value="InterPro"/>
</dbReference>
<dbReference type="InterPro" id="IPR002724">
    <property type="entry name" value="Pyruvoyl-dep_arg_deCO2ase"/>
</dbReference>
<comment type="catalytic activity">
    <reaction evidence="8">
        <text>L-arginine + H(+) = agmatine + CO2</text>
        <dbReference type="Rhea" id="RHEA:17641"/>
        <dbReference type="ChEBI" id="CHEBI:15378"/>
        <dbReference type="ChEBI" id="CHEBI:16526"/>
        <dbReference type="ChEBI" id="CHEBI:32682"/>
        <dbReference type="ChEBI" id="CHEBI:58145"/>
        <dbReference type="EC" id="4.1.1.19"/>
    </reaction>
</comment>
<dbReference type="Gene3D" id="3.50.20.10">
    <property type="entry name" value="Pyruvoyl-Dependent Histidine Decarboxylase, subunit B"/>
    <property type="match status" value="1"/>
</dbReference>
<evidence type="ECO:0000256" key="4">
    <source>
        <dbReference type="ARBA" id="ARBA00014727"/>
    </source>
</evidence>
<name>A0A845G081_9BURK</name>